<dbReference type="EMBL" id="SWAV01000002">
    <property type="protein sequence ID" value="TKA92033.1"/>
    <property type="molecule type" value="Genomic_DNA"/>
</dbReference>
<organism evidence="1 2">
    <name type="scientific">Halopseudomonas bauzanensis</name>
    <dbReference type="NCBI Taxonomy" id="653930"/>
    <lineage>
        <taxon>Bacteria</taxon>
        <taxon>Pseudomonadati</taxon>
        <taxon>Pseudomonadota</taxon>
        <taxon>Gammaproteobacteria</taxon>
        <taxon>Pseudomonadales</taxon>
        <taxon>Pseudomonadaceae</taxon>
        <taxon>Halopseudomonas</taxon>
    </lineage>
</organism>
<comment type="caution">
    <text evidence="1">The sequence shown here is derived from an EMBL/GenBank/DDBJ whole genome shotgun (WGS) entry which is preliminary data.</text>
</comment>
<reference evidence="1 2" key="1">
    <citation type="submission" date="2019-04" db="EMBL/GenBank/DDBJ databases">
        <title>Crypto-aerobic microbial life in anoxic (sulfidic) marine sediments.</title>
        <authorList>
            <person name="Bhattacharya S."/>
            <person name="Roy C."/>
            <person name="Mondal N."/>
            <person name="Sarkar J."/>
            <person name="Mandal S."/>
            <person name="Rameez M.J."/>
            <person name="Ghosh W."/>
        </authorList>
    </citation>
    <scope>NUCLEOTIDE SEQUENCE [LARGE SCALE GENOMIC DNA]</scope>
    <source>
        <strain evidence="1 2">SBBB</strain>
    </source>
</reference>
<dbReference type="AlphaFoldDB" id="A0A4U0YSJ0"/>
<proteinExistence type="predicted"/>
<evidence type="ECO:0000313" key="2">
    <source>
        <dbReference type="Proteomes" id="UP000305198"/>
    </source>
</evidence>
<sequence length="274" mass="31693">MLSESFALFQQEGFLARSSLLAGLNALRKANVDDTNKGLFYSAFFELSIGFERLMKLVLVIDHMANNDLRPMTDQELKNKYGHKIESLYKSCAELNERLGRSTDNFYKEGCFEWDIIHFLHEFALSARYYNLSKLTNGQRTNDPLSEWWALLTSVIHSDVSQKKLGKIQSESLAYCDNFAGNSFTMMRGLDGQLMTTLDAVMYPKLVEAAAPHMVWKVFKIIRPFYFLISDVVEAAHEVEHSKGIDHPNIPYMYEFFPFLLLDRSDVIRRRKWG</sequence>
<protein>
    <submittedName>
        <fullName evidence="1">Uncharacterized protein</fullName>
    </submittedName>
</protein>
<dbReference type="Proteomes" id="UP000305198">
    <property type="component" value="Unassembled WGS sequence"/>
</dbReference>
<evidence type="ECO:0000313" key="1">
    <source>
        <dbReference type="EMBL" id="TKA92033.1"/>
    </source>
</evidence>
<name>A0A4U0YSJ0_9GAMM</name>
<accession>A0A4U0YSJ0</accession>
<gene>
    <name evidence="1" type="ORF">FA869_06435</name>
</gene>
<dbReference type="RefSeq" id="WP_136869074.1">
    <property type="nucleotide sequence ID" value="NZ_SWAV01000002.1"/>
</dbReference>